<dbReference type="InterPro" id="IPR015931">
    <property type="entry name" value="Acnase/IPM_dHydase_lsu_aba_1/3"/>
</dbReference>
<dbReference type="Proteomes" id="UP000528322">
    <property type="component" value="Unassembled WGS sequence"/>
</dbReference>
<evidence type="ECO:0000313" key="12">
    <source>
        <dbReference type="EMBL" id="MBB5022093.1"/>
    </source>
</evidence>
<evidence type="ECO:0000256" key="5">
    <source>
        <dbReference type="ARBA" id="ARBA00023004"/>
    </source>
</evidence>
<keyword evidence="7 9" id="KW-0456">Lyase</keyword>
<dbReference type="UniPathway" id="UPA00223">
    <property type="reaction ID" value="UER00718"/>
</dbReference>
<dbReference type="CDD" id="cd01580">
    <property type="entry name" value="AcnA_IRP_Swivel"/>
    <property type="match status" value="1"/>
</dbReference>
<evidence type="ECO:0000256" key="4">
    <source>
        <dbReference type="ARBA" id="ARBA00022723"/>
    </source>
</evidence>
<dbReference type="AlphaFoldDB" id="A0A7W7Y4S8"/>
<dbReference type="InterPro" id="IPR044137">
    <property type="entry name" value="AcnA_IRP_Swivel"/>
</dbReference>
<feature type="domain" description="Aconitase A/isopropylmalate dehydratase small subunit swivel" evidence="11">
    <location>
        <begin position="685"/>
        <end position="812"/>
    </location>
</feature>
<keyword evidence="5 9" id="KW-0408">Iron</keyword>
<organism evidence="12 13">
    <name type="scientific">Desulfurispira natronophila</name>
    <dbReference type="NCBI Taxonomy" id="682562"/>
    <lineage>
        <taxon>Bacteria</taxon>
        <taxon>Pseudomonadati</taxon>
        <taxon>Chrysiogenota</taxon>
        <taxon>Chrysiogenia</taxon>
        <taxon>Chrysiogenales</taxon>
        <taxon>Chrysiogenaceae</taxon>
        <taxon>Desulfurispira</taxon>
    </lineage>
</organism>
<evidence type="ECO:0000256" key="3">
    <source>
        <dbReference type="ARBA" id="ARBA00007185"/>
    </source>
</evidence>
<gene>
    <name evidence="12" type="ORF">HNR37_001421</name>
</gene>
<evidence type="ECO:0000256" key="1">
    <source>
        <dbReference type="ARBA" id="ARBA00001966"/>
    </source>
</evidence>
<dbReference type="SUPFAM" id="SSF53732">
    <property type="entry name" value="Aconitase iron-sulfur domain"/>
    <property type="match status" value="1"/>
</dbReference>
<evidence type="ECO:0000256" key="7">
    <source>
        <dbReference type="ARBA" id="ARBA00023239"/>
    </source>
</evidence>
<comment type="cofactor">
    <cofactor evidence="1">
        <name>[4Fe-4S] cluster</name>
        <dbReference type="ChEBI" id="CHEBI:49883"/>
    </cofactor>
</comment>
<dbReference type="NCBIfam" id="NF009520">
    <property type="entry name" value="PRK12881.1"/>
    <property type="match status" value="1"/>
</dbReference>
<dbReference type="GO" id="GO:0006099">
    <property type="term" value="P:tricarboxylic acid cycle"/>
    <property type="evidence" value="ECO:0007669"/>
    <property type="project" value="UniProtKB-UniPathway"/>
</dbReference>
<dbReference type="GO" id="GO:0051539">
    <property type="term" value="F:4 iron, 4 sulfur cluster binding"/>
    <property type="evidence" value="ECO:0007669"/>
    <property type="project" value="UniProtKB-KW"/>
</dbReference>
<dbReference type="PROSITE" id="PS01244">
    <property type="entry name" value="ACONITASE_2"/>
    <property type="match status" value="1"/>
</dbReference>
<keyword evidence="9" id="KW-0004">4Fe-4S</keyword>
<dbReference type="InterPro" id="IPR001030">
    <property type="entry name" value="Acoase/IPM_deHydtase_lsu_aba"/>
</dbReference>
<dbReference type="NCBIfam" id="NF006757">
    <property type="entry name" value="PRK09277.1"/>
    <property type="match status" value="1"/>
</dbReference>
<dbReference type="Pfam" id="PF00330">
    <property type="entry name" value="Aconitase"/>
    <property type="match status" value="1"/>
</dbReference>
<dbReference type="NCBIfam" id="TIGR01341">
    <property type="entry name" value="aconitase_1"/>
    <property type="match status" value="1"/>
</dbReference>
<dbReference type="FunFam" id="3.30.499.10:FF:000002">
    <property type="entry name" value="Aconitate hydratase"/>
    <property type="match status" value="1"/>
</dbReference>
<keyword evidence="6 9" id="KW-0411">Iron-sulfur</keyword>
<dbReference type="SUPFAM" id="SSF52016">
    <property type="entry name" value="LeuD/IlvD-like"/>
    <property type="match status" value="1"/>
</dbReference>
<reference evidence="12 13" key="1">
    <citation type="submission" date="2020-08" db="EMBL/GenBank/DDBJ databases">
        <title>Genomic Encyclopedia of Type Strains, Phase IV (KMG-IV): sequencing the most valuable type-strain genomes for metagenomic binning, comparative biology and taxonomic classification.</title>
        <authorList>
            <person name="Goeker M."/>
        </authorList>
    </citation>
    <scope>NUCLEOTIDE SEQUENCE [LARGE SCALE GENOMIC DNA]</scope>
    <source>
        <strain evidence="12 13">DSM 22071</strain>
    </source>
</reference>
<dbReference type="FunFam" id="3.20.19.10:FF:000001">
    <property type="entry name" value="Aconitate hydratase"/>
    <property type="match status" value="1"/>
</dbReference>
<dbReference type="PANTHER" id="PTHR11670">
    <property type="entry name" value="ACONITASE/IRON-RESPONSIVE ELEMENT FAMILY MEMBER"/>
    <property type="match status" value="1"/>
</dbReference>
<comment type="catalytic activity">
    <reaction evidence="8 9">
        <text>citrate = D-threo-isocitrate</text>
        <dbReference type="Rhea" id="RHEA:10336"/>
        <dbReference type="ChEBI" id="CHEBI:15562"/>
        <dbReference type="ChEBI" id="CHEBI:16947"/>
        <dbReference type="EC" id="4.2.1.3"/>
    </reaction>
</comment>
<keyword evidence="13" id="KW-1185">Reference proteome</keyword>
<dbReference type="Gene3D" id="6.10.190.10">
    <property type="match status" value="1"/>
</dbReference>
<dbReference type="InterPro" id="IPR015928">
    <property type="entry name" value="Aconitase/3IPM_dehydase_swvl"/>
</dbReference>
<comment type="function">
    <text evidence="9">Catalyzes the isomerization of citrate to isocitrate via cis-aconitate.</text>
</comment>
<dbReference type="CDD" id="cd01586">
    <property type="entry name" value="AcnA_IRP"/>
    <property type="match status" value="1"/>
</dbReference>
<dbReference type="RefSeq" id="WP_183731983.1">
    <property type="nucleotide sequence ID" value="NZ_JACHID010000008.1"/>
</dbReference>
<protein>
    <recommendedName>
        <fullName evidence="9">Aconitate hydratase</fullName>
        <shortName evidence="9">Aconitase</shortName>
        <ecNumber evidence="9">4.2.1.3</ecNumber>
    </recommendedName>
</protein>
<evidence type="ECO:0000256" key="6">
    <source>
        <dbReference type="ARBA" id="ARBA00023014"/>
    </source>
</evidence>
<proteinExistence type="inferred from homology"/>
<dbReference type="Gene3D" id="3.30.499.10">
    <property type="entry name" value="Aconitase, domain 3"/>
    <property type="match status" value="2"/>
</dbReference>
<keyword evidence="4" id="KW-0479">Metal-binding</keyword>
<accession>A0A7W7Y4S8</accession>
<feature type="domain" description="Aconitase/3-isopropylmalate dehydratase large subunit alpha/beta/alpha" evidence="10">
    <location>
        <begin position="77"/>
        <end position="555"/>
    </location>
</feature>
<sequence>MDFAAAKKNFELQGKTYTMYDIKELEGAGVGTIDRLPFSVRILVENLLRKYDNGATVTGDAVKEIVNWKPRYDRPMEIAYYPGRVLMQDFTGVPGIVDLAAMRDAMKELGKQPSLINPIVPVDMVVDHSVQIDAYGEPDALEQNVSREYERNAERYRLLKWAQKAFHNIRIVPPNSGICHQVNLEYLGQVAMTQTNEAGELEVFPDSLVGTDSHTTMINGIGVMGWGVGGIEAEAVMLGQPYYMPIPEVVGVKLHGKLQEGVTATDLVLRITELLRKHKVVEKFVEFYGPGVKELSVVDRATIANMAPEYGATMGFFPVDEKTLDYLRLTNRSEAAELTEYYAKEQKLFYYGDEEPEYSSALEVDISTIVPSMAGPSRPQDRVDLSVVGERFRESFGGEQARSFEVTVKGKNSTVENGSVVIASITSCTNTSNPSVMIAAGLVAKKAVAKGLKVKPHVKTTLAPGSKVVTRYLNSSGLLHHLEALGFHVAAYGCATCIGNSGPLDPAVENAIKEGDLSVASVLSGNRNFEARVHQNVKANFLASPPLVVLYALTGRVDVDITVEPVGQDRNGQPVYLKDLWPSNEEIQDAMEGTVSPQVFAQEYGTILDGDHHWRSLEVAQGETFQWDENSTYIRRPSFFDGIGEQKEMLSDLEGARTLLALGDSVTTDHISPAGSIPAEYPAGKYLVSHGVNPEDFNSYGSRRGNHEVMVRGTFANVRIKNALAADKTGSWTCKYPKGKLTYVYDAAMEYAWEGIPLVVLGGKEYGTGSSRDWAAKGTFLLGVRGVITESFERIHRSNLVGMGVLPMVFKEGESWKSLGLTGEEILSVYGIGTLEPGKELRVVAVKPDGSQKEFFVNVRVNTDIEVQYLKSGGILAYVLQRLAARS</sequence>
<evidence type="ECO:0000259" key="11">
    <source>
        <dbReference type="Pfam" id="PF00694"/>
    </source>
</evidence>
<dbReference type="GO" id="GO:0046872">
    <property type="term" value="F:metal ion binding"/>
    <property type="evidence" value="ECO:0007669"/>
    <property type="project" value="UniProtKB-KW"/>
</dbReference>
<dbReference type="InterPro" id="IPR006249">
    <property type="entry name" value="Aconitase/IRP2"/>
</dbReference>
<evidence type="ECO:0000259" key="10">
    <source>
        <dbReference type="Pfam" id="PF00330"/>
    </source>
</evidence>
<name>A0A7W7Y4S8_9BACT</name>
<dbReference type="InterPro" id="IPR000573">
    <property type="entry name" value="AconitaseA/IPMdHydase_ssu_swvl"/>
</dbReference>
<dbReference type="Pfam" id="PF00694">
    <property type="entry name" value="Aconitase_C"/>
    <property type="match status" value="1"/>
</dbReference>
<evidence type="ECO:0000313" key="13">
    <source>
        <dbReference type="Proteomes" id="UP000528322"/>
    </source>
</evidence>
<comment type="pathway">
    <text evidence="2">Carbohydrate metabolism; tricarboxylic acid cycle; isocitrate from oxaloacetate: step 2/2.</text>
</comment>
<evidence type="ECO:0000256" key="2">
    <source>
        <dbReference type="ARBA" id="ARBA00004717"/>
    </source>
</evidence>
<dbReference type="EC" id="4.2.1.3" evidence="9"/>
<evidence type="ECO:0000256" key="9">
    <source>
        <dbReference type="RuleBase" id="RU361275"/>
    </source>
</evidence>
<comment type="caution">
    <text evidence="12">The sequence shown here is derived from an EMBL/GenBank/DDBJ whole genome shotgun (WGS) entry which is preliminary data.</text>
</comment>
<dbReference type="InterPro" id="IPR018136">
    <property type="entry name" value="Aconitase_4Fe-4S_BS"/>
</dbReference>
<dbReference type="Gene3D" id="3.20.19.10">
    <property type="entry name" value="Aconitase, domain 4"/>
    <property type="match status" value="1"/>
</dbReference>
<evidence type="ECO:0000256" key="8">
    <source>
        <dbReference type="ARBA" id="ARBA00023501"/>
    </source>
</evidence>
<dbReference type="InterPro" id="IPR036008">
    <property type="entry name" value="Aconitase_4Fe-4S_dom"/>
</dbReference>
<comment type="similarity">
    <text evidence="3 9">Belongs to the aconitase/IPM isomerase family.</text>
</comment>
<dbReference type="EMBL" id="JACHID010000008">
    <property type="protein sequence ID" value="MBB5022093.1"/>
    <property type="molecule type" value="Genomic_DNA"/>
</dbReference>
<dbReference type="PRINTS" id="PR00415">
    <property type="entry name" value="ACONITASE"/>
</dbReference>
<dbReference type="GO" id="GO:0003994">
    <property type="term" value="F:aconitate hydratase activity"/>
    <property type="evidence" value="ECO:0007669"/>
    <property type="project" value="UniProtKB-EC"/>
</dbReference>
<dbReference type="PROSITE" id="PS00450">
    <property type="entry name" value="ACONITASE_1"/>
    <property type="match status" value="1"/>
</dbReference>